<dbReference type="Proteomes" id="UP000051574">
    <property type="component" value="Unassembled WGS sequence"/>
</dbReference>
<proteinExistence type="inferred from homology"/>
<dbReference type="PROSITE" id="PS51885">
    <property type="entry name" value="NEPRILYSIN"/>
    <property type="match status" value="1"/>
</dbReference>
<feature type="domain" description="Peptidase M13 N-terminal" evidence="4">
    <location>
        <begin position="42"/>
        <end position="303"/>
    </location>
</feature>
<evidence type="ECO:0000256" key="1">
    <source>
        <dbReference type="ARBA" id="ARBA00004401"/>
    </source>
</evidence>
<comment type="caution">
    <text evidence="5">The sequence shown here is derived from an EMBL/GenBank/DDBJ whole genome shotgun (WGS) entry which is preliminary data.</text>
</comment>
<sequence length="311" mass="35825">MNSTFYCLYLLLISVGNLGNLVNSIDKQELEFEKILNSSINPCTNFYKFSCKDWISTAEKPSYEILWNHWHASANIINAKLRRILERNSSEMQSFKKAQSMYFACLNATREDRTDELALLINGMGGWFLPKIHCKVASQYRWPMKVAQITKFANIHPLLKMHVEVDFENGSRHILYVDSGDLVMPAYILEHPESHIQELLQYKEWIIGTAKLMYSTEKISLNLNEDVDDIITFEIQLAKLASADNKRKLVTIAELIEKTNSIDWFHVFKTLFDDAGVELAGNNPIAVSWPFIEKLTELLKITKPTIICKLN</sequence>
<dbReference type="SUPFAM" id="SSF55486">
    <property type="entry name" value="Metalloproteases ('zincins'), catalytic domain"/>
    <property type="match status" value="1"/>
</dbReference>
<dbReference type="EMBL" id="LJIG01016004">
    <property type="protein sequence ID" value="KRT81903.1"/>
    <property type="molecule type" value="Genomic_DNA"/>
</dbReference>
<keyword evidence="3" id="KW-0732">Signal</keyword>
<evidence type="ECO:0000313" key="6">
    <source>
        <dbReference type="Proteomes" id="UP000051574"/>
    </source>
</evidence>
<dbReference type="GO" id="GO:0005886">
    <property type="term" value="C:plasma membrane"/>
    <property type="evidence" value="ECO:0007669"/>
    <property type="project" value="UniProtKB-SubCell"/>
</dbReference>
<dbReference type="GO" id="GO:0016485">
    <property type="term" value="P:protein processing"/>
    <property type="evidence" value="ECO:0007669"/>
    <property type="project" value="TreeGrafter"/>
</dbReference>
<accession>A0A0T6B376</accession>
<dbReference type="PANTHER" id="PTHR11733">
    <property type="entry name" value="ZINC METALLOPROTEASE FAMILY M13 NEPRILYSIN-RELATED"/>
    <property type="match status" value="1"/>
</dbReference>
<evidence type="ECO:0000313" key="5">
    <source>
        <dbReference type="EMBL" id="KRT81903.1"/>
    </source>
</evidence>
<organism evidence="5 6">
    <name type="scientific">Oryctes borbonicus</name>
    <dbReference type="NCBI Taxonomy" id="1629725"/>
    <lineage>
        <taxon>Eukaryota</taxon>
        <taxon>Metazoa</taxon>
        <taxon>Ecdysozoa</taxon>
        <taxon>Arthropoda</taxon>
        <taxon>Hexapoda</taxon>
        <taxon>Insecta</taxon>
        <taxon>Pterygota</taxon>
        <taxon>Neoptera</taxon>
        <taxon>Endopterygota</taxon>
        <taxon>Coleoptera</taxon>
        <taxon>Polyphaga</taxon>
        <taxon>Scarabaeiformia</taxon>
        <taxon>Scarabaeidae</taxon>
        <taxon>Dynastinae</taxon>
        <taxon>Oryctes</taxon>
    </lineage>
</organism>
<dbReference type="InterPro" id="IPR008753">
    <property type="entry name" value="Peptidase_M13_N"/>
</dbReference>
<dbReference type="OrthoDB" id="6475849at2759"/>
<comment type="similarity">
    <text evidence="2">Belongs to the peptidase M13 family.</text>
</comment>
<gene>
    <name evidence="5" type="ORF">AMK59_5235</name>
</gene>
<protein>
    <submittedName>
        <fullName evidence="5">Peptidase</fullName>
    </submittedName>
</protein>
<reference evidence="5 6" key="1">
    <citation type="submission" date="2015-09" db="EMBL/GenBank/DDBJ databases">
        <title>Draft genome of the scarab beetle Oryctes borbonicus.</title>
        <authorList>
            <person name="Meyer J.M."/>
            <person name="Markov G.V."/>
            <person name="Baskaran P."/>
            <person name="Herrmann M."/>
            <person name="Sommer R.J."/>
            <person name="Roedelsperger C."/>
        </authorList>
    </citation>
    <scope>NUCLEOTIDE SEQUENCE [LARGE SCALE GENOMIC DNA]</scope>
    <source>
        <strain evidence="5">OB123</strain>
        <tissue evidence="5">Whole animal</tissue>
    </source>
</reference>
<dbReference type="AlphaFoldDB" id="A0A0T6B376"/>
<evidence type="ECO:0000259" key="4">
    <source>
        <dbReference type="Pfam" id="PF05649"/>
    </source>
</evidence>
<name>A0A0T6B376_9SCAR</name>
<feature type="signal peptide" evidence="3">
    <location>
        <begin position="1"/>
        <end position="19"/>
    </location>
</feature>
<comment type="subcellular location">
    <subcellularLocation>
        <location evidence="1">Cell membrane</location>
        <topology evidence="1">Single-pass type II membrane protein</topology>
    </subcellularLocation>
</comment>
<dbReference type="InterPro" id="IPR042089">
    <property type="entry name" value="Peptidase_M13_dom_2"/>
</dbReference>
<dbReference type="Pfam" id="PF05649">
    <property type="entry name" value="Peptidase_M13_N"/>
    <property type="match status" value="1"/>
</dbReference>
<dbReference type="Gene3D" id="1.10.1380.10">
    <property type="entry name" value="Neutral endopeptidase , domain2"/>
    <property type="match status" value="1"/>
</dbReference>
<dbReference type="InterPro" id="IPR000718">
    <property type="entry name" value="Peptidase_M13"/>
</dbReference>
<dbReference type="GO" id="GO:0004222">
    <property type="term" value="F:metalloendopeptidase activity"/>
    <property type="evidence" value="ECO:0007669"/>
    <property type="project" value="InterPro"/>
</dbReference>
<evidence type="ECO:0000256" key="2">
    <source>
        <dbReference type="ARBA" id="ARBA00007357"/>
    </source>
</evidence>
<feature type="chain" id="PRO_5006668320" evidence="3">
    <location>
        <begin position="20"/>
        <end position="311"/>
    </location>
</feature>
<dbReference type="PANTHER" id="PTHR11733:SF167">
    <property type="entry name" value="FI17812P1-RELATED"/>
    <property type="match status" value="1"/>
</dbReference>
<evidence type="ECO:0000256" key="3">
    <source>
        <dbReference type="SAM" id="SignalP"/>
    </source>
</evidence>
<keyword evidence="6" id="KW-1185">Reference proteome</keyword>